<organism evidence="2 3">
    <name type="scientific">Rotaria socialis</name>
    <dbReference type="NCBI Taxonomy" id="392032"/>
    <lineage>
        <taxon>Eukaryota</taxon>
        <taxon>Metazoa</taxon>
        <taxon>Spiralia</taxon>
        <taxon>Gnathifera</taxon>
        <taxon>Rotifera</taxon>
        <taxon>Eurotatoria</taxon>
        <taxon>Bdelloidea</taxon>
        <taxon>Philodinida</taxon>
        <taxon>Philodinidae</taxon>
        <taxon>Rotaria</taxon>
    </lineage>
</organism>
<evidence type="ECO:0000313" key="2">
    <source>
        <dbReference type="EMBL" id="CAF4978598.1"/>
    </source>
</evidence>
<gene>
    <name evidence="2" type="ORF">QYT958_LOCUS35944</name>
</gene>
<reference evidence="2" key="1">
    <citation type="submission" date="2021-02" db="EMBL/GenBank/DDBJ databases">
        <authorList>
            <person name="Nowell W R."/>
        </authorList>
    </citation>
    <scope>NUCLEOTIDE SEQUENCE</scope>
</reference>
<sequence>MAVTTENNNLFQNIIDENAILTIGSSHVDHLTTSSSCSNFPQVQNIFDNLNLVNQQPNLDSHSIHSIPEEEYNEPNIVHFFDSEQNINSDVINVFHEQQSNDLNNIDLFNAEQSVDLNNLDTIRQQQPTDSAQNTNSDNNNILHKGKKNTSSTFFFSPTAGRTRSKLKVRKTQNQQSNGTIFF</sequence>
<feature type="region of interest" description="Disordered" evidence="1">
    <location>
        <begin position="127"/>
        <end position="157"/>
    </location>
</feature>
<dbReference type="AlphaFoldDB" id="A0A821Z3X8"/>
<feature type="compositionally biased region" description="Polar residues" evidence="1">
    <location>
        <begin position="127"/>
        <end position="142"/>
    </location>
</feature>
<dbReference type="Proteomes" id="UP000663848">
    <property type="component" value="Unassembled WGS sequence"/>
</dbReference>
<dbReference type="EMBL" id="CAJOBR010027891">
    <property type="protein sequence ID" value="CAF4978598.1"/>
    <property type="molecule type" value="Genomic_DNA"/>
</dbReference>
<proteinExistence type="predicted"/>
<protein>
    <submittedName>
        <fullName evidence="2">Uncharacterized protein</fullName>
    </submittedName>
</protein>
<evidence type="ECO:0000256" key="1">
    <source>
        <dbReference type="SAM" id="MobiDB-lite"/>
    </source>
</evidence>
<evidence type="ECO:0000313" key="3">
    <source>
        <dbReference type="Proteomes" id="UP000663848"/>
    </source>
</evidence>
<name>A0A821Z3X8_9BILA</name>
<accession>A0A821Z3X8</accession>
<comment type="caution">
    <text evidence="2">The sequence shown here is derived from an EMBL/GenBank/DDBJ whole genome shotgun (WGS) entry which is preliminary data.</text>
</comment>